<dbReference type="Proteomes" id="UP000275846">
    <property type="component" value="Unassembled WGS sequence"/>
</dbReference>
<keyword evidence="6" id="KW-1185">Reference proteome</keyword>
<comment type="caution">
    <text evidence="2">Lacks conserved residue(s) required for the propagation of feature annotation.</text>
</comment>
<dbReference type="Gene3D" id="2.60.120.200">
    <property type="match status" value="1"/>
</dbReference>
<accession>A0A183SQK0</accession>
<dbReference type="PROSITE" id="PS50025">
    <property type="entry name" value="LAM_G_DOMAIN"/>
    <property type="match status" value="1"/>
</dbReference>
<dbReference type="WBParaSite" id="SSLN_0000670401-mRNA-1">
    <property type="protein sequence ID" value="SSLN_0000670401-mRNA-1"/>
    <property type="gene ID" value="SSLN_0000670401"/>
</dbReference>
<proteinExistence type="predicted"/>
<protein>
    <submittedName>
        <fullName evidence="7">LAM_G_DOMAIN domain-containing protein</fullName>
    </submittedName>
</protein>
<evidence type="ECO:0000256" key="1">
    <source>
        <dbReference type="PROSITE-ProRule" id="PRU00042"/>
    </source>
</evidence>
<keyword evidence="1" id="KW-0862">Zinc</keyword>
<dbReference type="SMART" id="SM00282">
    <property type="entry name" value="LamG"/>
    <property type="match status" value="1"/>
</dbReference>
<keyword evidence="1" id="KW-0863">Zinc-finger</keyword>
<evidence type="ECO:0000313" key="6">
    <source>
        <dbReference type="Proteomes" id="UP000275846"/>
    </source>
</evidence>
<dbReference type="PROSITE" id="PS50157">
    <property type="entry name" value="ZINC_FINGER_C2H2_2"/>
    <property type="match status" value="1"/>
</dbReference>
<dbReference type="PANTHER" id="PTHR15036:SF85">
    <property type="entry name" value="SP2353, ISOFORM A"/>
    <property type="match status" value="1"/>
</dbReference>
<dbReference type="Pfam" id="PF00054">
    <property type="entry name" value="Laminin_G_1"/>
    <property type="match status" value="1"/>
</dbReference>
<dbReference type="EMBL" id="UYSU01033712">
    <property type="protein sequence ID" value="VDL92883.1"/>
    <property type="molecule type" value="Genomic_DNA"/>
</dbReference>
<sequence length="368" mass="39386">MIPEFYGNSYLAFWGIKATSMTDTLFQVVFLPRGQTGLLAYSGYSLDRRGDFFMLALVDGKVLVSFDLGTGPAFLRSSSNVTIGEWHTVEIRRIGRSFTICVDNTPNEVEAFTEGSFIQLTISDHLFLGGHPNPDHLSALIPDADHLSSYKGVLGLTGCIQMVSVNGRILHLIKDAVNATNVGNCDNHSCATQVPVCHPPAECLPQGPSSLFGFFPAATPWATVTTGGLNQVRVSGVVSASTPCMSDSRTSHLPPLEKSYGGGNSNPKLVNVCLGHQHKAEIVASTVLTVLAHSLIACAYSVRCASMTAEFTAMPTTPIIHAQPPQLPFLPPLPPPTTMNDILPASPNFSCPHCARNFNSRIGLDGHL</sequence>
<reference evidence="5 6" key="2">
    <citation type="submission" date="2018-11" db="EMBL/GenBank/DDBJ databases">
        <authorList>
            <consortium name="Pathogen Informatics"/>
        </authorList>
    </citation>
    <scope>NUCLEOTIDE SEQUENCE [LARGE SCALE GENOMIC DNA]</scope>
    <source>
        <strain evidence="5 6">NST_G2</strain>
    </source>
</reference>
<keyword evidence="1" id="KW-0479">Metal-binding</keyword>
<reference evidence="7" key="1">
    <citation type="submission" date="2016-06" db="UniProtKB">
        <authorList>
            <consortium name="WormBaseParasite"/>
        </authorList>
    </citation>
    <scope>IDENTIFICATION</scope>
</reference>
<dbReference type="SUPFAM" id="SSF49899">
    <property type="entry name" value="Concanavalin A-like lectins/glucanases"/>
    <property type="match status" value="1"/>
</dbReference>
<dbReference type="CDD" id="cd00110">
    <property type="entry name" value="LamG"/>
    <property type="match status" value="1"/>
</dbReference>
<name>A0A183SQK0_SCHSO</name>
<dbReference type="InterPro" id="IPR001791">
    <property type="entry name" value="Laminin_G"/>
</dbReference>
<dbReference type="STRING" id="70667.A0A183SQK0"/>
<dbReference type="PANTHER" id="PTHR15036">
    <property type="entry name" value="PIKACHURIN-LIKE PROTEIN"/>
    <property type="match status" value="1"/>
</dbReference>
<evidence type="ECO:0000313" key="5">
    <source>
        <dbReference type="EMBL" id="VDL92883.1"/>
    </source>
</evidence>
<feature type="domain" description="Laminin G" evidence="3">
    <location>
        <begin position="1"/>
        <end position="190"/>
    </location>
</feature>
<dbReference type="InterPro" id="IPR050372">
    <property type="entry name" value="Neurexin-related_CASP"/>
</dbReference>
<feature type="domain" description="C2H2-type" evidence="4">
    <location>
        <begin position="349"/>
        <end position="368"/>
    </location>
</feature>
<dbReference type="AlphaFoldDB" id="A0A183SQK0"/>
<dbReference type="GO" id="GO:0016020">
    <property type="term" value="C:membrane"/>
    <property type="evidence" value="ECO:0007669"/>
    <property type="project" value="UniProtKB-SubCell"/>
</dbReference>
<dbReference type="OrthoDB" id="10014052at2759"/>
<organism evidence="7">
    <name type="scientific">Schistocephalus solidus</name>
    <name type="common">Tapeworm</name>
    <dbReference type="NCBI Taxonomy" id="70667"/>
    <lineage>
        <taxon>Eukaryota</taxon>
        <taxon>Metazoa</taxon>
        <taxon>Spiralia</taxon>
        <taxon>Lophotrochozoa</taxon>
        <taxon>Platyhelminthes</taxon>
        <taxon>Cestoda</taxon>
        <taxon>Eucestoda</taxon>
        <taxon>Diphyllobothriidea</taxon>
        <taxon>Diphyllobothriidae</taxon>
        <taxon>Schistocephalus</taxon>
    </lineage>
</organism>
<evidence type="ECO:0000259" key="4">
    <source>
        <dbReference type="PROSITE" id="PS50157"/>
    </source>
</evidence>
<dbReference type="GO" id="GO:0008270">
    <property type="term" value="F:zinc ion binding"/>
    <property type="evidence" value="ECO:0007669"/>
    <property type="project" value="UniProtKB-KW"/>
</dbReference>
<gene>
    <name evidence="5" type="ORF">SSLN_LOCUS6498</name>
</gene>
<dbReference type="InterPro" id="IPR013087">
    <property type="entry name" value="Znf_C2H2_type"/>
</dbReference>
<evidence type="ECO:0000313" key="7">
    <source>
        <dbReference type="WBParaSite" id="SSLN_0000670401-mRNA-1"/>
    </source>
</evidence>
<evidence type="ECO:0000259" key="3">
    <source>
        <dbReference type="PROSITE" id="PS50025"/>
    </source>
</evidence>
<evidence type="ECO:0000256" key="2">
    <source>
        <dbReference type="PROSITE-ProRule" id="PRU00122"/>
    </source>
</evidence>
<dbReference type="InterPro" id="IPR013320">
    <property type="entry name" value="ConA-like_dom_sf"/>
</dbReference>